<reference evidence="1 2" key="1">
    <citation type="submission" date="2010-12" db="EMBL/GenBank/DDBJ databases">
        <title>Complete sequence of Ethanoligenens harbinense YUAN-3.</title>
        <authorList>
            <person name="Lucas S."/>
            <person name="Copeland A."/>
            <person name="Lapidus A."/>
            <person name="Cheng J.-F."/>
            <person name="Bruce D."/>
            <person name="Goodwin L."/>
            <person name="Pitluck S."/>
            <person name="Chertkov O."/>
            <person name="Misra M."/>
            <person name="Detter J.C."/>
            <person name="Han C."/>
            <person name="Tapia R."/>
            <person name="Land M."/>
            <person name="Hauser L."/>
            <person name="Jeffries C."/>
            <person name="Kyrpides N."/>
            <person name="Ivanova N."/>
            <person name="Mikhailova N."/>
            <person name="Wang A."/>
            <person name="Mouttaki H."/>
            <person name="He Z."/>
            <person name="Zhou J."/>
            <person name="Hemme C.L."/>
            <person name="Woyke T."/>
        </authorList>
    </citation>
    <scope>NUCLEOTIDE SEQUENCE [LARGE SCALE GENOMIC DNA]</scope>
    <source>
        <strain evidence="2">DSM 18485 / JCM 12961 / CGMCC 1.5033 / YUAN-3</strain>
    </source>
</reference>
<dbReference type="HOGENOM" id="CLU_200339_1_0_9"/>
<dbReference type="AlphaFoldDB" id="E6U3B1"/>
<proteinExistence type="predicted"/>
<dbReference type="RefSeq" id="WP_013484773.1">
    <property type="nucleotide sequence ID" value="NC_014828.1"/>
</dbReference>
<dbReference type="Proteomes" id="UP000001551">
    <property type="component" value="Chromosome"/>
</dbReference>
<evidence type="ECO:0000313" key="2">
    <source>
        <dbReference type="Proteomes" id="UP000001551"/>
    </source>
</evidence>
<dbReference type="EMBL" id="CP002400">
    <property type="protein sequence ID" value="ADU26403.1"/>
    <property type="molecule type" value="Genomic_DNA"/>
</dbReference>
<evidence type="ECO:0000313" key="1">
    <source>
        <dbReference type="EMBL" id="ADU26403.1"/>
    </source>
</evidence>
<name>E6U3B1_ETHHY</name>
<accession>E6U3B1</accession>
<organism evidence="1 2">
    <name type="scientific">Ethanoligenens harbinense (strain DSM 18485 / JCM 12961 / CGMCC 1.5033 / YUAN-3)</name>
    <dbReference type="NCBI Taxonomy" id="663278"/>
    <lineage>
        <taxon>Bacteria</taxon>
        <taxon>Bacillati</taxon>
        <taxon>Bacillota</taxon>
        <taxon>Clostridia</taxon>
        <taxon>Eubacteriales</taxon>
        <taxon>Oscillospiraceae</taxon>
        <taxon>Ethanoligenens</taxon>
    </lineage>
</organism>
<protein>
    <submittedName>
        <fullName evidence="1">Uncharacterized protein</fullName>
    </submittedName>
</protein>
<gene>
    <name evidence="1" type="ordered locus">Ethha_0834</name>
</gene>
<keyword evidence="2" id="KW-1185">Reference proteome</keyword>
<sequence length="53" mass="6407">MADYRKMYLTLFNKITDVIEELEEVQQMAEEMYINEETVHLSPLPNQNNRMSR</sequence>
<dbReference type="KEGG" id="eha:Ethha_0834"/>